<dbReference type="RefSeq" id="WP_040754252.1">
    <property type="nucleotide sequence ID" value="NZ_JACHIT010000002.1"/>
</dbReference>
<dbReference type="InterPro" id="IPR000719">
    <property type="entry name" value="Prot_kinase_dom"/>
</dbReference>
<evidence type="ECO:0000256" key="1">
    <source>
        <dbReference type="ARBA" id="ARBA00012513"/>
    </source>
</evidence>
<comment type="catalytic activity">
    <reaction evidence="7">
        <text>L-threonyl-[protein] + ATP = O-phospho-L-threonyl-[protein] + ADP + H(+)</text>
        <dbReference type="Rhea" id="RHEA:46608"/>
        <dbReference type="Rhea" id="RHEA-COMP:11060"/>
        <dbReference type="Rhea" id="RHEA-COMP:11605"/>
        <dbReference type="ChEBI" id="CHEBI:15378"/>
        <dbReference type="ChEBI" id="CHEBI:30013"/>
        <dbReference type="ChEBI" id="CHEBI:30616"/>
        <dbReference type="ChEBI" id="CHEBI:61977"/>
        <dbReference type="ChEBI" id="CHEBI:456216"/>
        <dbReference type="EC" id="2.7.11.1"/>
    </reaction>
</comment>
<reference evidence="11 12" key="1">
    <citation type="submission" date="2020-08" db="EMBL/GenBank/DDBJ databases">
        <title>Sequencing the genomes of 1000 actinobacteria strains.</title>
        <authorList>
            <person name="Klenk H.-P."/>
        </authorList>
    </citation>
    <scope>NUCLEOTIDE SEQUENCE [LARGE SCALE GENOMIC DNA]</scope>
    <source>
        <strain evidence="11 12">DSM 43582</strain>
    </source>
</reference>
<dbReference type="Gene3D" id="3.30.200.20">
    <property type="entry name" value="Phosphorylase Kinase, domain 1"/>
    <property type="match status" value="1"/>
</dbReference>
<dbReference type="EC" id="2.7.11.1" evidence="1"/>
<name>A0A7W9PIM2_9NOCA</name>
<keyword evidence="2" id="KW-0723">Serine/threonine-protein kinase</keyword>
<dbReference type="Gene3D" id="1.10.510.10">
    <property type="entry name" value="Transferase(Phosphotransferase) domain 1"/>
    <property type="match status" value="1"/>
</dbReference>
<dbReference type="GO" id="GO:0004674">
    <property type="term" value="F:protein serine/threonine kinase activity"/>
    <property type="evidence" value="ECO:0007669"/>
    <property type="project" value="UniProtKB-KW"/>
</dbReference>
<evidence type="ECO:0000313" key="12">
    <source>
        <dbReference type="Proteomes" id="UP000540412"/>
    </source>
</evidence>
<dbReference type="FunFam" id="3.30.200.20:FF:000035">
    <property type="entry name" value="Serine/threonine protein kinase Stk1"/>
    <property type="match status" value="1"/>
</dbReference>
<evidence type="ECO:0000256" key="7">
    <source>
        <dbReference type="ARBA" id="ARBA00047899"/>
    </source>
</evidence>
<organism evidence="11 12">
    <name type="scientific">Nocardia transvalensis</name>
    <dbReference type="NCBI Taxonomy" id="37333"/>
    <lineage>
        <taxon>Bacteria</taxon>
        <taxon>Bacillati</taxon>
        <taxon>Actinomycetota</taxon>
        <taxon>Actinomycetes</taxon>
        <taxon>Mycobacteriales</taxon>
        <taxon>Nocardiaceae</taxon>
        <taxon>Nocardia</taxon>
    </lineage>
</organism>
<dbReference type="GO" id="GO:0005524">
    <property type="term" value="F:ATP binding"/>
    <property type="evidence" value="ECO:0007669"/>
    <property type="project" value="UniProtKB-KW"/>
</dbReference>
<accession>A0A7W9PIM2</accession>
<dbReference type="PANTHER" id="PTHR43289">
    <property type="entry name" value="MITOGEN-ACTIVATED PROTEIN KINASE KINASE KINASE 20-RELATED"/>
    <property type="match status" value="1"/>
</dbReference>
<evidence type="ECO:0000256" key="8">
    <source>
        <dbReference type="ARBA" id="ARBA00048679"/>
    </source>
</evidence>
<dbReference type="SUPFAM" id="SSF56112">
    <property type="entry name" value="Protein kinase-like (PK-like)"/>
    <property type="match status" value="1"/>
</dbReference>
<evidence type="ECO:0000313" key="11">
    <source>
        <dbReference type="EMBL" id="MBB5916585.1"/>
    </source>
</evidence>
<proteinExistence type="predicted"/>
<keyword evidence="12" id="KW-1185">Reference proteome</keyword>
<keyword evidence="9" id="KW-1133">Transmembrane helix</keyword>
<feature type="transmembrane region" description="Helical" evidence="9">
    <location>
        <begin position="291"/>
        <end position="313"/>
    </location>
</feature>
<dbReference type="PANTHER" id="PTHR43289:SF6">
    <property type="entry name" value="SERINE_THREONINE-PROTEIN KINASE NEKL-3"/>
    <property type="match status" value="1"/>
</dbReference>
<keyword evidence="6" id="KW-0067">ATP-binding</keyword>
<evidence type="ECO:0000256" key="6">
    <source>
        <dbReference type="ARBA" id="ARBA00022840"/>
    </source>
</evidence>
<keyword evidence="4" id="KW-0547">Nucleotide-binding</keyword>
<dbReference type="CDD" id="cd14014">
    <property type="entry name" value="STKc_PknB_like"/>
    <property type="match status" value="1"/>
</dbReference>
<dbReference type="Proteomes" id="UP000540412">
    <property type="component" value="Unassembled WGS sequence"/>
</dbReference>
<evidence type="ECO:0000256" key="2">
    <source>
        <dbReference type="ARBA" id="ARBA00022527"/>
    </source>
</evidence>
<dbReference type="EMBL" id="JACHIT010000002">
    <property type="protein sequence ID" value="MBB5916585.1"/>
    <property type="molecule type" value="Genomic_DNA"/>
</dbReference>
<comment type="catalytic activity">
    <reaction evidence="8">
        <text>L-seryl-[protein] + ATP = O-phospho-L-seryl-[protein] + ADP + H(+)</text>
        <dbReference type="Rhea" id="RHEA:17989"/>
        <dbReference type="Rhea" id="RHEA-COMP:9863"/>
        <dbReference type="Rhea" id="RHEA-COMP:11604"/>
        <dbReference type="ChEBI" id="CHEBI:15378"/>
        <dbReference type="ChEBI" id="CHEBI:29999"/>
        <dbReference type="ChEBI" id="CHEBI:30616"/>
        <dbReference type="ChEBI" id="CHEBI:83421"/>
        <dbReference type="ChEBI" id="CHEBI:456216"/>
        <dbReference type="EC" id="2.7.11.1"/>
    </reaction>
</comment>
<evidence type="ECO:0000256" key="9">
    <source>
        <dbReference type="SAM" id="Phobius"/>
    </source>
</evidence>
<keyword evidence="3 11" id="KW-0808">Transferase</keyword>
<sequence>MSVAEDAGFAGYRIERTLGSGGMGTVYLAQHPRLPRKDAVKVLAEAHADDDGFRARFLREAEVAARLQHPNLVAIHDRGEHAGRLWIAMQYVEDGDLSALIRRGPAVLDVPRVIHILSEAAAGLDEIHRAGLLHRDVKPANILIAERPGGEDRVLVTDFGIARPADDSTTLAGPGGLSATLAYAAPEQISGEPVDQRADVYALGCTLYQMLAGSVPFPRNSAGAVMYAHLHEPPPRPSRHNPRVPAALDAVVATAMAKKPGERFATCSELAAAARAAVTGHGSARRRPVRIGVLAAVLSVVLILGAAVAYGLVTSESGGSPSASRRPITGTIEPTAWGAYAFVPQTFPDLLPPMPFGVGYQELTGCVPLGENWESADLDVVPRVAHLLCLGNMYPALEVDVYCNADRSPIAPKVSYVSVEGDENWTRPSGSGHLFWGTDNFSGVQEARLNKPALGVLDVYFNEPDRNFCRLQVTGTVASGVELRRSWWTEAPL</sequence>
<dbReference type="InterPro" id="IPR008271">
    <property type="entry name" value="Ser/Thr_kinase_AS"/>
</dbReference>
<evidence type="ECO:0000256" key="3">
    <source>
        <dbReference type="ARBA" id="ARBA00022679"/>
    </source>
</evidence>
<keyword evidence="9" id="KW-0812">Transmembrane</keyword>
<evidence type="ECO:0000256" key="5">
    <source>
        <dbReference type="ARBA" id="ARBA00022777"/>
    </source>
</evidence>
<dbReference type="InterPro" id="IPR011009">
    <property type="entry name" value="Kinase-like_dom_sf"/>
</dbReference>
<keyword evidence="5 11" id="KW-0418">Kinase</keyword>
<comment type="caution">
    <text evidence="11">The sequence shown here is derived from an EMBL/GenBank/DDBJ whole genome shotgun (WGS) entry which is preliminary data.</text>
</comment>
<keyword evidence="9" id="KW-0472">Membrane</keyword>
<evidence type="ECO:0000259" key="10">
    <source>
        <dbReference type="PROSITE" id="PS50011"/>
    </source>
</evidence>
<dbReference type="AlphaFoldDB" id="A0A7W9PIM2"/>
<dbReference type="PROSITE" id="PS50011">
    <property type="entry name" value="PROTEIN_KINASE_DOM"/>
    <property type="match status" value="1"/>
</dbReference>
<gene>
    <name evidence="11" type="ORF">BJY24_005497</name>
</gene>
<dbReference type="PROSITE" id="PS00108">
    <property type="entry name" value="PROTEIN_KINASE_ST"/>
    <property type="match status" value="1"/>
</dbReference>
<protein>
    <recommendedName>
        <fullName evidence="1">non-specific serine/threonine protein kinase</fullName>
        <ecNumber evidence="1">2.7.11.1</ecNumber>
    </recommendedName>
</protein>
<dbReference type="SMART" id="SM00220">
    <property type="entry name" value="S_TKc"/>
    <property type="match status" value="1"/>
</dbReference>
<dbReference type="Pfam" id="PF00069">
    <property type="entry name" value="Pkinase"/>
    <property type="match status" value="1"/>
</dbReference>
<feature type="domain" description="Protein kinase" evidence="10">
    <location>
        <begin position="12"/>
        <end position="278"/>
    </location>
</feature>
<evidence type="ECO:0000256" key="4">
    <source>
        <dbReference type="ARBA" id="ARBA00022741"/>
    </source>
</evidence>